<dbReference type="PANTHER" id="PTHR43877:SF2">
    <property type="entry name" value="AMINOALKYLPHOSPHONATE N-ACETYLTRANSFERASE-RELATED"/>
    <property type="match status" value="1"/>
</dbReference>
<dbReference type="PROSITE" id="PS51186">
    <property type="entry name" value="GNAT"/>
    <property type="match status" value="1"/>
</dbReference>
<dbReference type="CDD" id="cd04301">
    <property type="entry name" value="NAT_SF"/>
    <property type="match status" value="1"/>
</dbReference>
<dbReference type="InterPro" id="IPR000835">
    <property type="entry name" value="HTH_MarR-typ"/>
</dbReference>
<dbReference type="InterPro" id="IPR000182">
    <property type="entry name" value="GNAT_dom"/>
</dbReference>
<organism evidence="5">
    <name type="scientific">Serratia proteamaculans (strain 568)</name>
    <dbReference type="NCBI Taxonomy" id="399741"/>
    <lineage>
        <taxon>Bacteria</taxon>
        <taxon>Pseudomonadati</taxon>
        <taxon>Pseudomonadota</taxon>
        <taxon>Gammaproteobacteria</taxon>
        <taxon>Enterobacterales</taxon>
        <taxon>Yersiniaceae</taxon>
        <taxon>Serratia</taxon>
    </lineage>
</organism>
<reference evidence="5" key="1">
    <citation type="submission" date="2007-09" db="EMBL/GenBank/DDBJ databases">
        <title>Complete sequence of chromosome of Serratia proteamaculans 568.</title>
        <authorList>
            <consortium name="US DOE Joint Genome Institute"/>
            <person name="Copeland A."/>
            <person name="Lucas S."/>
            <person name="Lapidus A."/>
            <person name="Barry K."/>
            <person name="Glavina del Rio T."/>
            <person name="Dalin E."/>
            <person name="Tice H."/>
            <person name="Pitluck S."/>
            <person name="Chain P."/>
            <person name="Malfatti S."/>
            <person name="Shin M."/>
            <person name="Vergez L."/>
            <person name="Schmutz J."/>
            <person name="Larimer F."/>
            <person name="Land M."/>
            <person name="Hauser L."/>
            <person name="Kyrpides N."/>
            <person name="Kim E."/>
            <person name="Taghavi S."/>
            <person name="Newman L."/>
            <person name="Vangronsveld J."/>
            <person name="van der Lelie D."/>
            <person name="Richardson P."/>
        </authorList>
    </citation>
    <scope>NUCLEOTIDE SEQUENCE [LARGE SCALE GENOMIC DNA]</scope>
    <source>
        <strain evidence="5">568</strain>
    </source>
</reference>
<protein>
    <submittedName>
        <fullName evidence="5">Transcriptional regulator, MarR family with acetyltransferase activity</fullName>
    </submittedName>
</protein>
<dbReference type="InterPro" id="IPR050832">
    <property type="entry name" value="Bact_Acetyltransf"/>
</dbReference>
<feature type="domain" description="HTH marR-type" evidence="3">
    <location>
        <begin position="1"/>
        <end position="133"/>
    </location>
</feature>
<feature type="domain" description="N-acetyltransferase" evidence="4">
    <location>
        <begin position="146"/>
        <end position="305"/>
    </location>
</feature>
<keyword evidence="2" id="KW-0012">Acyltransferase</keyword>
<dbReference type="EMBL" id="CP000826">
    <property type="protein sequence ID" value="ABV40495.1"/>
    <property type="molecule type" value="Genomic_DNA"/>
</dbReference>
<accession>A8GBK5</accession>
<evidence type="ECO:0000259" key="4">
    <source>
        <dbReference type="PROSITE" id="PS51186"/>
    </source>
</evidence>
<name>A8GBK5_SERP5</name>
<dbReference type="AlphaFoldDB" id="A8GBK5"/>
<proteinExistence type="predicted"/>
<dbReference type="STRING" id="399741.Spro_1391"/>
<dbReference type="HOGENOM" id="CLU_065219_2_0_6"/>
<dbReference type="eggNOG" id="COG1846">
    <property type="taxonomic scope" value="Bacteria"/>
</dbReference>
<evidence type="ECO:0000313" key="5">
    <source>
        <dbReference type="EMBL" id="ABV40495.1"/>
    </source>
</evidence>
<dbReference type="GO" id="GO:0016747">
    <property type="term" value="F:acyltransferase activity, transferring groups other than amino-acyl groups"/>
    <property type="evidence" value="ECO:0007669"/>
    <property type="project" value="InterPro"/>
</dbReference>
<dbReference type="SUPFAM" id="SSF55729">
    <property type="entry name" value="Acyl-CoA N-acyltransferases (Nat)"/>
    <property type="match status" value="1"/>
</dbReference>
<sequence>MNIRDFRALSRNLVRELGMLNKQSNGTRFSPLQIHILIEVNGLPLGITELAARLCIDKASASRAVRSLVAAGMVEAVDYPHDKRHNLNQLTKLGRKTLAAIEANADGFMQDALAQLDDDELAATTAAMKKMTAALRSARKQRDAALLVRPITQSDDAAMAGIICSVFREYAMDKMEGVSLHDPDLDRLTGVYQDNGGKYWVLEQHGEVVGGVGIAPLKGGDAGYCELQKLFFKPCVRGLGMARYMVVQALKAARAAGFRYCYLETTEQLKEALGLYHALGFTLLTEKRGNTGHHGCDIYMLKDLQND</sequence>
<dbReference type="SMART" id="SM00347">
    <property type="entry name" value="HTH_MARR"/>
    <property type="match status" value="1"/>
</dbReference>
<dbReference type="OrthoDB" id="5419426at2"/>
<dbReference type="Gene3D" id="1.10.10.10">
    <property type="entry name" value="Winged helix-like DNA-binding domain superfamily/Winged helix DNA-binding domain"/>
    <property type="match status" value="1"/>
</dbReference>
<gene>
    <name evidence="5" type="ordered locus">Spro_1391</name>
</gene>
<dbReference type="InterPro" id="IPR016181">
    <property type="entry name" value="Acyl_CoA_acyltransferase"/>
</dbReference>
<dbReference type="Pfam" id="PF12802">
    <property type="entry name" value="MarR_2"/>
    <property type="match status" value="1"/>
</dbReference>
<dbReference type="PANTHER" id="PTHR43877">
    <property type="entry name" value="AMINOALKYLPHOSPHONATE N-ACETYLTRANSFERASE-RELATED-RELATED"/>
    <property type="match status" value="1"/>
</dbReference>
<dbReference type="InterPro" id="IPR036388">
    <property type="entry name" value="WH-like_DNA-bd_sf"/>
</dbReference>
<dbReference type="GO" id="GO:0003700">
    <property type="term" value="F:DNA-binding transcription factor activity"/>
    <property type="evidence" value="ECO:0007669"/>
    <property type="project" value="InterPro"/>
</dbReference>
<dbReference type="InterPro" id="IPR036390">
    <property type="entry name" value="WH_DNA-bd_sf"/>
</dbReference>
<dbReference type="PROSITE" id="PS50995">
    <property type="entry name" value="HTH_MARR_2"/>
    <property type="match status" value="1"/>
</dbReference>
<evidence type="ECO:0000256" key="2">
    <source>
        <dbReference type="ARBA" id="ARBA00023315"/>
    </source>
</evidence>
<dbReference type="KEGG" id="spe:Spro_1391"/>
<dbReference type="SUPFAM" id="SSF46785">
    <property type="entry name" value="Winged helix' DNA-binding domain"/>
    <property type="match status" value="1"/>
</dbReference>
<keyword evidence="1 5" id="KW-0808">Transferase</keyword>
<evidence type="ECO:0000256" key="1">
    <source>
        <dbReference type="ARBA" id="ARBA00022679"/>
    </source>
</evidence>
<evidence type="ECO:0000259" key="3">
    <source>
        <dbReference type="PROSITE" id="PS50995"/>
    </source>
</evidence>
<dbReference type="Pfam" id="PF00583">
    <property type="entry name" value="Acetyltransf_1"/>
    <property type="match status" value="1"/>
</dbReference>
<dbReference type="Gene3D" id="3.40.630.30">
    <property type="match status" value="1"/>
</dbReference>